<keyword evidence="3" id="KW-0479">Metal-binding</keyword>
<gene>
    <name evidence="7" type="ORF">UFOPK2958_00806</name>
</gene>
<dbReference type="InterPro" id="IPR002397">
    <property type="entry name" value="Cyt_P450_B"/>
</dbReference>
<keyword evidence="2" id="KW-0349">Heme</keyword>
<keyword evidence="5" id="KW-0408">Iron</keyword>
<organism evidence="7">
    <name type="scientific">freshwater metagenome</name>
    <dbReference type="NCBI Taxonomy" id="449393"/>
    <lineage>
        <taxon>unclassified sequences</taxon>
        <taxon>metagenomes</taxon>
        <taxon>ecological metagenomes</taxon>
    </lineage>
</organism>
<dbReference type="GO" id="GO:0005506">
    <property type="term" value="F:iron ion binding"/>
    <property type="evidence" value="ECO:0007669"/>
    <property type="project" value="InterPro"/>
</dbReference>
<protein>
    <submittedName>
        <fullName evidence="7">Unannotated protein</fullName>
    </submittedName>
</protein>
<dbReference type="InterPro" id="IPR001128">
    <property type="entry name" value="Cyt_P450"/>
</dbReference>
<dbReference type="FunFam" id="1.10.630.10:FF:000018">
    <property type="entry name" value="Cytochrome P450 monooxygenase"/>
    <property type="match status" value="1"/>
</dbReference>
<evidence type="ECO:0000256" key="6">
    <source>
        <dbReference type="ARBA" id="ARBA00023033"/>
    </source>
</evidence>
<dbReference type="GO" id="GO:0036199">
    <property type="term" value="F:cholest-4-en-3-one 26-monooxygenase activity"/>
    <property type="evidence" value="ECO:0007669"/>
    <property type="project" value="TreeGrafter"/>
</dbReference>
<comment type="similarity">
    <text evidence="1">Belongs to the cytochrome P450 family.</text>
</comment>
<evidence type="ECO:0000256" key="3">
    <source>
        <dbReference type="ARBA" id="ARBA00022723"/>
    </source>
</evidence>
<proteinExistence type="inferred from homology"/>
<reference evidence="7" key="1">
    <citation type="submission" date="2020-05" db="EMBL/GenBank/DDBJ databases">
        <authorList>
            <person name="Chiriac C."/>
            <person name="Salcher M."/>
            <person name="Ghai R."/>
            <person name="Kavagutti S V."/>
        </authorList>
    </citation>
    <scope>NUCLEOTIDE SEQUENCE</scope>
</reference>
<dbReference type="InterPro" id="IPR036396">
    <property type="entry name" value="Cyt_P450_sf"/>
</dbReference>
<dbReference type="Pfam" id="PF00067">
    <property type="entry name" value="p450"/>
    <property type="match status" value="1"/>
</dbReference>
<dbReference type="PRINTS" id="PR00359">
    <property type="entry name" value="BP450"/>
</dbReference>
<dbReference type="Gene3D" id="1.10.630.10">
    <property type="entry name" value="Cytochrome P450"/>
    <property type="match status" value="1"/>
</dbReference>
<evidence type="ECO:0000256" key="2">
    <source>
        <dbReference type="ARBA" id="ARBA00022617"/>
    </source>
</evidence>
<dbReference type="SUPFAM" id="SSF48264">
    <property type="entry name" value="Cytochrome P450"/>
    <property type="match status" value="1"/>
</dbReference>
<keyword evidence="4" id="KW-0560">Oxidoreductase</keyword>
<dbReference type="PANTHER" id="PTHR46696:SF4">
    <property type="entry name" value="BIOTIN BIOSYNTHESIS CYTOCHROME P450"/>
    <property type="match status" value="1"/>
</dbReference>
<keyword evidence="6" id="KW-0503">Monooxygenase</keyword>
<dbReference type="PANTHER" id="PTHR46696">
    <property type="entry name" value="P450, PUTATIVE (EUROFUNG)-RELATED"/>
    <property type="match status" value="1"/>
</dbReference>
<evidence type="ECO:0000313" key="7">
    <source>
        <dbReference type="EMBL" id="CAB4785467.1"/>
    </source>
</evidence>
<evidence type="ECO:0000256" key="1">
    <source>
        <dbReference type="ARBA" id="ARBA00010617"/>
    </source>
</evidence>
<dbReference type="CDD" id="cd11033">
    <property type="entry name" value="CYP142-like"/>
    <property type="match status" value="1"/>
</dbReference>
<evidence type="ECO:0000256" key="5">
    <source>
        <dbReference type="ARBA" id="ARBA00023004"/>
    </source>
</evidence>
<sequence>MQPNPILSVDQIDLSDMDFWRRPWSEREGAFQTLRAEKPISYYDQPTIEGSSLEFPTGTGYYALTRYKDVATASRHPEVFLSGPGAVSQMDLPPEMVEYFSGMISTDNPKHARLRRIVSNAFNPRNVKAVEDSIDRVAIETLDRAAAQGTGDFVTDIAAPFPLQIICDMMGVPASEYQTVLNCSNVILSMGDPDIIPAGTDPVLAFLEAGGTLTGIMEELGKYRVENPIDDITSALVNAEIEDEKLTQQELASFFVLLVTAGNETTRTAIAHGLNALTEHPDQKAILVNDFESNQKTAVDEIVRWASPVTWMRRTLATDYTLSDQNLKAGDKVLLFYNSANRDEEAFANPYTFDVTRTPNDHYGFGAPGPHFCLGAHLARREINVMFRELLKRYPNVQATSAAAQLESSFVNGIKRLSYSL</sequence>
<evidence type="ECO:0000256" key="4">
    <source>
        <dbReference type="ARBA" id="ARBA00023002"/>
    </source>
</evidence>
<dbReference type="GO" id="GO:0008395">
    <property type="term" value="F:steroid hydroxylase activity"/>
    <property type="evidence" value="ECO:0007669"/>
    <property type="project" value="TreeGrafter"/>
</dbReference>
<accession>A0A6J6WT97</accession>
<dbReference type="EMBL" id="CAFAAB010000082">
    <property type="protein sequence ID" value="CAB4785467.1"/>
    <property type="molecule type" value="Genomic_DNA"/>
</dbReference>
<dbReference type="AlphaFoldDB" id="A0A6J6WT97"/>
<dbReference type="GO" id="GO:0006707">
    <property type="term" value="P:cholesterol catabolic process"/>
    <property type="evidence" value="ECO:0007669"/>
    <property type="project" value="TreeGrafter"/>
</dbReference>
<name>A0A6J6WT97_9ZZZZ</name>
<dbReference type="GO" id="GO:0020037">
    <property type="term" value="F:heme binding"/>
    <property type="evidence" value="ECO:0007669"/>
    <property type="project" value="InterPro"/>
</dbReference>